<dbReference type="Proteomes" id="UP000650424">
    <property type="component" value="Unassembled WGS sequence"/>
</dbReference>
<proteinExistence type="predicted"/>
<dbReference type="RefSeq" id="WP_186950825.1">
    <property type="nucleotide sequence ID" value="NZ_JACOGF010000023.1"/>
</dbReference>
<protein>
    <submittedName>
        <fullName evidence="1">Uncharacterized protein</fullName>
    </submittedName>
</protein>
<reference evidence="1 2" key="1">
    <citation type="submission" date="2020-08" db="EMBL/GenBank/DDBJ databases">
        <title>Novel species isolated from subtropical streams in China.</title>
        <authorList>
            <person name="Lu H."/>
        </authorList>
    </citation>
    <scope>NUCLEOTIDE SEQUENCE [LARGE SCALE GENOMIC DNA]</scope>
    <source>
        <strain evidence="1 2">CY18W</strain>
    </source>
</reference>
<name>A0ABR6ZYS9_9BURK</name>
<evidence type="ECO:0000313" key="2">
    <source>
        <dbReference type="Proteomes" id="UP000650424"/>
    </source>
</evidence>
<keyword evidence="2" id="KW-1185">Reference proteome</keyword>
<gene>
    <name evidence="1" type="ORF">H8L32_26230</name>
</gene>
<comment type="caution">
    <text evidence="1">The sequence shown here is derived from an EMBL/GenBank/DDBJ whole genome shotgun (WGS) entry which is preliminary data.</text>
</comment>
<organism evidence="1 2">
    <name type="scientific">Undibacterium hunanense</name>
    <dbReference type="NCBI Taxonomy" id="2762292"/>
    <lineage>
        <taxon>Bacteria</taxon>
        <taxon>Pseudomonadati</taxon>
        <taxon>Pseudomonadota</taxon>
        <taxon>Betaproteobacteria</taxon>
        <taxon>Burkholderiales</taxon>
        <taxon>Oxalobacteraceae</taxon>
        <taxon>Undibacterium</taxon>
    </lineage>
</organism>
<sequence>MIQAKNDINMDGDGDRKFLCFTFQIKVSRPKTVRRNFSRTGMHFYNGTDNFQACRKLLFIAGLEETKTWIR</sequence>
<dbReference type="EMBL" id="JACOGF010000023">
    <property type="protein sequence ID" value="MBC3920989.1"/>
    <property type="molecule type" value="Genomic_DNA"/>
</dbReference>
<accession>A0ABR6ZYS9</accession>
<evidence type="ECO:0000313" key="1">
    <source>
        <dbReference type="EMBL" id="MBC3920989.1"/>
    </source>
</evidence>